<evidence type="ECO:0000313" key="2">
    <source>
        <dbReference type="Proteomes" id="UP000706124"/>
    </source>
</evidence>
<evidence type="ECO:0000313" key="1">
    <source>
        <dbReference type="EMBL" id="KAG5934361.1"/>
    </source>
</evidence>
<dbReference type="Proteomes" id="UP000706124">
    <property type="component" value="Unassembled WGS sequence"/>
</dbReference>
<dbReference type="EMBL" id="SRPO01000312">
    <property type="protein sequence ID" value="KAG5934361.1"/>
    <property type="molecule type" value="Genomic_DNA"/>
</dbReference>
<protein>
    <submittedName>
        <fullName evidence="1">Uncharacterized protein</fullName>
    </submittedName>
</protein>
<dbReference type="AlphaFoldDB" id="A0A9P7M9B4"/>
<sequence>MNTPDSQPTVTPSCTSSATSAPKQAELSLYLPSVHLLPSPDALLRRPPYHLHVTHAHNSPKCIRIQCEHSPSLSFLEEYFQKWCRQNSQRVDKPKLVQVTLNRSPYGGEDLHDMLTLEYPSGSGFSGVPPALSVPIVLHLVESVLGYRLVYQDATNWHYRRDTPLMRM</sequence>
<organism evidence="1 2">
    <name type="scientific">Claviceps pazoutovae</name>
    <dbReference type="NCBI Taxonomy" id="1649127"/>
    <lineage>
        <taxon>Eukaryota</taxon>
        <taxon>Fungi</taxon>
        <taxon>Dikarya</taxon>
        <taxon>Ascomycota</taxon>
        <taxon>Pezizomycotina</taxon>
        <taxon>Sordariomycetes</taxon>
        <taxon>Hypocreomycetidae</taxon>
        <taxon>Hypocreales</taxon>
        <taxon>Clavicipitaceae</taxon>
        <taxon>Claviceps</taxon>
    </lineage>
</organism>
<dbReference type="OrthoDB" id="4926491at2759"/>
<accession>A0A9P7M9B4</accession>
<proteinExistence type="predicted"/>
<reference evidence="1 2" key="1">
    <citation type="journal article" date="2020" name="bioRxiv">
        <title>Whole genome comparisons of ergot fungi reveals the divergence and evolution of species within the genus Claviceps are the result of varying mechanisms driving genome evolution and host range expansion.</title>
        <authorList>
            <person name="Wyka S.A."/>
            <person name="Mondo S.J."/>
            <person name="Liu M."/>
            <person name="Dettman J."/>
            <person name="Nalam V."/>
            <person name="Broders K.D."/>
        </authorList>
    </citation>
    <scope>NUCLEOTIDE SEQUENCE [LARGE SCALE GENOMIC DNA]</scope>
    <source>
        <strain evidence="1 2">CCC 1485</strain>
    </source>
</reference>
<comment type="caution">
    <text evidence="1">The sequence shown here is derived from an EMBL/GenBank/DDBJ whole genome shotgun (WGS) entry which is preliminary data.</text>
</comment>
<keyword evidence="2" id="KW-1185">Reference proteome</keyword>
<name>A0A9P7M9B4_9HYPO</name>
<gene>
    <name evidence="1" type="ORF">E4U60_003922</name>
</gene>